<dbReference type="Proteomes" id="UP001558613">
    <property type="component" value="Unassembled WGS sequence"/>
</dbReference>
<name>A0ABR3L5D0_9TELE</name>
<evidence type="ECO:0000256" key="4">
    <source>
        <dbReference type="SAM" id="Coils"/>
    </source>
</evidence>
<protein>
    <recommendedName>
        <fullName evidence="6">AIG1-type G domain-containing protein</fullName>
    </recommendedName>
</protein>
<keyword evidence="4" id="KW-0175">Coiled coil</keyword>
<gene>
    <name evidence="7" type="ORF">QQF64_034333</name>
</gene>
<comment type="caution">
    <text evidence="7">The sequence shown here is derived from an EMBL/GenBank/DDBJ whole genome shotgun (WGS) entry which is preliminary data.</text>
</comment>
<dbReference type="SUPFAM" id="SSF52540">
    <property type="entry name" value="P-loop containing nucleoside triphosphate hydrolases"/>
    <property type="match status" value="1"/>
</dbReference>
<evidence type="ECO:0000259" key="6">
    <source>
        <dbReference type="PROSITE" id="PS51720"/>
    </source>
</evidence>
<evidence type="ECO:0000256" key="1">
    <source>
        <dbReference type="ARBA" id="ARBA00008535"/>
    </source>
</evidence>
<dbReference type="PANTHER" id="PTHR10903:SF180">
    <property type="entry name" value="GTPASE IMAP FAMILY MEMBER 7-LIKE"/>
    <property type="match status" value="1"/>
</dbReference>
<evidence type="ECO:0000313" key="7">
    <source>
        <dbReference type="EMBL" id="KAL1246738.1"/>
    </source>
</evidence>
<dbReference type="PROSITE" id="PS51720">
    <property type="entry name" value="G_AIG1"/>
    <property type="match status" value="1"/>
</dbReference>
<dbReference type="InterPro" id="IPR045058">
    <property type="entry name" value="GIMA/IAN/Toc"/>
</dbReference>
<organism evidence="7 8">
    <name type="scientific">Cirrhinus molitorella</name>
    <name type="common">mud carp</name>
    <dbReference type="NCBI Taxonomy" id="172907"/>
    <lineage>
        <taxon>Eukaryota</taxon>
        <taxon>Metazoa</taxon>
        <taxon>Chordata</taxon>
        <taxon>Craniata</taxon>
        <taxon>Vertebrata</taxon>
        <taxon>Euteleostomi</taxon>
        <taxon>Actinopterygii</taxon>
        <taxon>Neopterygii</taxon>
        <taxon>Teleostei</taxon>
        <taxon>Ostariophysi</taxon>
        <taxon>Cypriniformes</taxon>
        <taxon>Cyprinidae</taxon>
        <taxon>Labeoninae</taxon>
        <taxon>Labeonini</taxon>
        <taxon>Cirrhinus</taxon>
    </lineage>
</organism>
<keyword evidence="5" id="KW-0472">Membrane</keyword>
<feature type="transmembrane region" description="Helical" evidence="5">
    <location>
        <begin position="25"/>
        <end position="44"/>
    </location>
</feature>
<dbReference type="EMBL" id="JAYMGO010000130">
    <property type="protein sequence ID" value="KAL1246738.1"/>
    <property type="molecule type" value="Genomic_DNA"/>
</dbReference>
<dbReference type="CDD" id="cd01852">
    <property type="entry name" value="AIG1"/>
    <property type="match status" value="1"/>
</dbReference>
<accession>A0ABR3L5D0</accession>
<dbReference type="InterPro" id="IPR027417">
    <property type="entry name" value="P-loop_NTPase"/>
</dbReference>
<dbReference type="InterPro" id="IPR006703">
    <property type="entry name" value="G_AIG1"/>
</dbReference>
<feature type="coiled-coil region" evidence="4">
    <location>
        <begin position="269"/>
        <end position="330"/>
    </location>
</feature>
<keyword evidence="2" id="KW-0547">Nucleotide-binding</keyword>
<evidence type="ECO:0000256" key="5">
    <source>
        <dbReference type="SAM" id="Phobius"/>
    </source>
</evidence>
<keyword evidence="5" id="KW-1133">Transmembrane helix</keyword>
<proteinExistence type="inferred from homology"/>
<dbReference type="PANTHER" id="PTHR10903">
    <property type="entry name" value="GTPASE, IMAP FAMILY MEMBER-RELATED"/>
    <property type="match status" value="1"/>
</dbReference>
<keyword evidence="8" id="KW-1185">Reference proteome</keyword>
<feature type="domain" description="AIG1-type G" evidence="6">
    <location>
        <begin position="66"/>
        <end position="265"/>
    </location>
</feature>
<keyword evidence="3" id="KW-0342">GTP-binding</keyword>
<comment type="similarity">
    <text evidence="1">Belongs to the TRAFAC class TrmE-Era-EngA-EngB-Septin-like GTPase superfamily. AIG1/Toc34/Toc159-like paraseptin GTPase family. IAN subfamily.</text>
</comment>
<feature type="non-terminal residue" evidence="7">
    <location>
        <position position="1"/>
    </location>
</feature>
<evidence type="ECO:0000256" key="2">
    <source>
        <dbReference type="ARBA" id="ARBA00022741"/>
    </source>
</evidence>
<reference evidence="7 8" key="1">
    <citation type="submission" date="2023-09" db="EMBL/GenBank/DDBJ databases">
        <authorList>
            <person name="Wang M."/>
        </authorList>
    </citation>
    <scope>NUCLEOTIDE SEQUENCE [LARGE SCALE GENOMIC DNA]</scope>
    <source>
        <strain evidence="7">GT-2023</strain>
        <tissue evidence="7">Liver</tissue>
    </source>
</reference>
<evidence type="ECO:0000256" key="3">
    <source>
        <dbReference type="ARBA" id="ARBA00023134"/>
    </source>
</evidence>
<dbReference type="Pfam" id="PF04548">
    <property type="entry name" value="AIG1"/>
    <property type="match status" value="1"/>
</dbReference>
<evidence type="ECO:0000313" key="8">
    <source>
        <dbReference type="Proteomes" id="UP001558613"/>
    </source>
</evidence>
<dbReference type="Gene3D" id="3.40.50.300">
    <property type="entry name" value="P-loop containing nucleotide triphosphate hydrolases"/>
    <property type="match status" value="1"/>
</dbReference>
<sequence>IRGSDSLQQFILTVNQSGLSPGAKAGIVFAVLLFVVAAVVGVIYHRRKISELQKQIQSSFEFDQSSMSMRLVLVGITGAGKSSSGNTILGRKAFRVVKSPSSVTKECSKETENVAGREITVVDTPGMFDTDLSEKELLKQKIGKCINMTSPGPHAIVLVIKLGTFTEEERLSVDKIRAVFGEEADKHTIVLFTHGDELTGSIEEFTEANEALKEILRRCGGGCHVFNNKNMEDRKQVVELLLKVDAVVAANGDKHYTSDLYQDVELMLKTEPEELKKQYEKKLQDIQRELENRFAEEVKKRQERIETLTASEQEKEKEKQMKELERLNKCMAEYQRYYKAKLRKARQKAEQTCTHLDIIKMTTITIELNK</sequence>
<keyword evidence="5" id="KW-0812">Transmembrane</keyword>